<organism evidence="3 4">
    <name type="scientific">Spinacia oleracea</name>
    <name type="common">Spinach</name>
    <dbReference type="NCBI Taxonomy" id="3562"/>
    <lineage>
        <taxon>Eukaryota</taxon>
        <taxon>Viridiplantae</taxon>
        <taxon>Streptophyta</taxon>
        <taxon>Embryophyta</taxon>
        <taxon>Tracheophyta</taxon>
        <taxon>Spermatophyta</taxon>
        <taxon>Magnoliopsida</taxon>
        <taxon>eudicotyledons</taxon>
        <taxon>Gunneridae</taxon>
        <taxon>Pentapetalae</taxon>
        <taxon>Caryophyllales</taxon>
        <taxon>Chenopodiaceae</taxon>
        <taxon>Chenopodioideae</taxon>
        <taxon>Anserineae</taxon>
        <taxon>Spinacia</taxon>
    </lineage>
</organism>
<feature type="compositionally biased region" description="Low complexity" evidence="1">
    <location>
        <begin position="141"/>
        <end position="175"/>
    </location>
</feature>
<proteinExistence type="predicted"/>
<evidence type="ECO:0000313" key="3">
    <source>
        <dbReference type="Proteomes" id="UP000813463"/>
    </source>
</evidence>
<dbReference type="Proteomes" id="UP000813463">
    <property type="component" value="Chromosome 3"/>
</dbReference>
<feature type="region of interest" description="Disordered" evidence="1">
    <location>
        <begin position="93"/>
        <end position="181"/>
    </location>
</feature>
<feature type="signal peptide" evidence="2">
    <location>
        <begin position="1"/>
        <end position="26"/>
    </location>
</feature>
<sequence length="181" mass="19222">MAATPWKTLFLVVLTTSMIFGDVVQGKLIVCDKLSEYKGNCGPHMLCRNKCMNENDGRIFGGVCNDIPPSESDCHCVCSYLFLLRPEVQAVCPSPSSESIPSLSPSPSSESIPSTSESISSPNSESNPSPNSESIPPPSESSPSPSESIPSTNESISPQSSGRNLSPNSESSQSPRSERNP</sequence>
<accession>A0ABM3RES2</accession>
<keyword evidence="3" id="KW-1185">Reference proteome</keyword>
<feature type="chain" id="PRO_5045710511" evidence="2">
    <location>
        <begin position="27"/>
        <end position="181"/>
    </location>
</feature>
<feature type="compositionally biased region" description="Low complexity" evidence="1">
    <location>
        <begin position="93"/>
        <end position="134"/>
    </location>
</feature>
<name>A0ABM3RES2_SPIOL</name>
<evidence type="ECO:0000313" key="4">
    <source>
        <dbReference type="RefSeq" id="XP_056694098.1"/>
    </source>
</evidence>
<reference evidence="3" key="1">
    <citation type="journal article" date="2021" name="Nat. Commun.">
        <title>Genomic analyses provide insights into spinach domestication and the genetic basis of agronomic traits.</title>
        <authorList>
            <person name="Cai X."/>
            <person name="Sun X."/>
            <person name="Xu C."/>
            <person name="Sun H."/>
            <person name="Wang X."/>
            <person name="Ge C."/>
            <person name="Zhang Z."/>
            <person name="Wang Q."/>
            <person name="Fei Z."/>
            <person name="Jiao C."/>
            <person name="Wang Q."/>
        </authorList>
    </citation>
    <scope>NUCLEOTIDE SEQUENCE [LARGE SCALE GENOMIC DNA]</scope>
    <source>
        <strain evidence="3">cv. Varoflay</strain>
    </source>
</reference>
<keyword evidence="2" id="KW-0732">Signal</keyword>
<evidence type="ECO:0000256" key="1">
    <source>
        <dbReference type="SAM" id="MobiDB-lite"/>
    </source>
</evidence>
<protein>
    <submittedName>
        <fullName evidence="4">Pectinesterase inhibitor 10</fullName>
    </submittedName>
</protein>
<dbReference type="RefSeq" id="XP_056694098.1">
    <property type="nucleotide sequence ID" value="XM_056838120.1"/>
</dbReference>
<dbReference type="GeneID" id="130469160"/>
<reference evidence="4" key="2">
    <citation type="submission" date="2025-08" db="UniProtKB">
        <authorList>
            <consortium name="RefSeq"/>
        </authorList>
    </citation>
    <scope>IDENTIFICATION</scope>
    <source>
        <tissue evidence="4">Leaf</tissue>
    </source>
</reference>
<gene>
    <name evidence="4" type="primary">LOC130469160</name>
</gene>
<evidence type="ECO:0000256" key="2">
    <source>
        <dbReference type="SAM" id="SignalP"/>
    </source>
</evidence>